<evidence type="ECO:0000256" key="1">
    <source>
        <dbReference type="SAM" id="Phobius"/>
    </source>
</evidence>
<protein>
    <submittedName>
        <fullName evidence="2">Uncharacterized protein</fullName>
    </submittedName>
</protein>
<reference evidence="2" key="1">
    <citation type="submission" date="2020-05" db="EMBL/GenBank/DDBJ databases">
        <authorList>
            <person name="Chiriac C."/>
            <person name="Salcher M."/>
            <person name="Ghai R."/>
            <person name="Kavagutti S V."/>
        </authorList>
    </citation>
    <scope>NUCLEOTIDE SEQUENCE</scope>
</reference>
<organism evidence="2">
    <name type="scientific">uncultured Caudovirales phage</name>
    <dbReference type="NCBI Taxonomy" id="2100421"/>
    <lineage>
        <taxon>Viruses</taxon>
        <taxon>Duplodnaviria</taxon>
        <taxon>Heunggongvirae</taxon>
        <taxon>Uroviricota</taxon>
        <taxon>Caudoviricetes</taxon>
        <taxon>Peduoviridae</taxon>
        <taxon>Maltschvirus</taxon>
        <taxon>Maltschvirus maltsch</taxon>
    </lineage>
</organism>
<accession>A0A6J5SU28</accession>
<sequence>MDQLENKKTYSFKLGGLYPIIAFCTAMIGYTIHTSVFWSIMDFFFAPFAWMKWLIMHQVNITIIKETFSFFIQ</sequence>
<proteinExistence type="predicted"/>
<keyword evidence="1" id="KW-0472">Membrane</keyword>
<evidence type="ECO:0000313" key="2">
    <source>
        <dbReference type="EMBL" id="CAB4219038.1"/>
    </source>
</evidence>
<name>A0A6J5SU28_9CAUD</name>
<keyword evidence="1" id="KW-0812">Transmembrane</keyword>
<keyword evidence="1" id="KW-1133">Transmembrane helix</keyword>
<dbReference type="EMBL" id="LR797474">
    <property type="protein sequence ID" value="CAB4219038.1"/>
    <property type="molecule type" value="Genomic_DNA"/>
</dbReference>
<gene>
    <name evidence="2" type="ORF">UFOVP1604_121</name>
</gene>
<feature type="transmembrane region" description="Helical" evidence="1">
    <location>
        <begin position="12"/>
        <end position="30"/>
    </location>
</feature>